<accession>A0A385I152</accession>
<keyword evidence="2" id="KW-0934">Plastid</keyword>
<evidence type="ECO:0000313" key="2">
    <source>
        <dbReference type="EMBL" id="AXY63651.1"/>
    </source>
</evidence>
<feature type="transmembrane region" description="Helical" evidence="1">
    <location>
        <begin position="77"/>
        <end position="94"/>
    </location>
</feature>
<organism evidence="2">
    <name type="scientific">Paulinella micropora</name>
    <dbReference type="NCBI Taxonomy" id="1928728"/>
    <lineage>
        <taxon>Eukaryota</taxon>
        <taxon>Sar</taxon>
        <taxon>Rhizaria</taxon>
        <taxon>Cercozoa</taxon>
        <taxon>Imbricatea</taxon>
        <taxon>Silicofilosea</taxon>
        <taxon>Euglyphida</taxon>
        <taxon>Paulinellidae</taxon>
        <taxon>Paulinella</taxon>
    </lineage>
</organism>
<evidence type="ECO:0000256" key="1">
    <source>
        <dbReference type="SAM" id="Phobius"/>
    </source>
</evidence>
<dbReference type="Pfam" id="PF09991">
    <property type="entry name" value="DUF2232"/>
    <property type="match status" value="1"/>
</dbReference>
<dbReference type="AlphaFoldDB" id="A0A385I152"/>
<keyword evidence="1" id="KW-0472">Membrane</keyword>
<name>A0A385I152_9EUKA</name>
<sequence length="210" mass="24031">MLPTQKAHQIIETAYMAATTAIFWIALYYLPIGGPVFRLALPLPLVLLQLRHGQCVLEGVMVNCLLLIALMGPVRGCLVLFPYTSLAVWLGWGWKNRLNWWLTWGIGIFIGLMGFLIRLNVLSLLLGENLWSVVIHSTIDFFEHTFNFLQIDHIPNVLEIQIMTIGLILFQNLLYVFSLHAIAYWIFPRLNVRISEPPRLVAALMRFGDM</sequence>
<reference evidence="2" key="1">
    <citation type="submission" date="2018-02" db="EMBL/GenBank/DDBJ databases">
        <title>Genome reduction pattern in chromatophore genome of Paulinella.</title>
        <authorList>
            <person name="Lhee D."/>
            <person name="Yoon H.S."/>
        </authorList>
    </citation>
    <scope>NUCLEOTIDE SEQUENCE</scope>
    <source>
        <strain evidence="2">NZ27</strain>
    </source>
</reference>
<gene>
    <name evidence="2" type="ORF">PMNZ_730</name>
</gene>
<keyword evidence="1" id="KW-1133">Transmembrane helix</keyword>
<dbReference type="InterPro" id="IPR018710">
    <property type="entry name" value="DUF2232"/>
</dbReference>
<feature type="transmembrane region" description="Helical" evidence="1">
    <location>
        <begin position="100"/>
        <end position="117"/>
    </location>
</feature>
<dbReference type="PANTHER" id="PTHR37185">
    <property type="entry name" value="MEMBRANE PROTEIN"/>
    <property type="match status" value="1"/>
</dbReference>
<proteinExistence type="predicted"/>
<evidence type="ECO:0008006" key="3">
    <source>
        <dbReference type="Google" id="ProtNLM"/>
    </source>
</evidence>
<keyword evidence="1" id="KW-0812">Transmembrane</keyword>
<feature type="transmembrane region" description="Helical" evidence="1">
    <location>
        <begin position="162"/>
        <end position="187"/>
    </location>
</feature>
<protein>
    <recommendedName>
        <fullName evidence="3">DUF2232 domain-containing protein</fullName>
    </recommendedName>
</protein>
<dbReference type="EMBL" id="MG976688">
    <property type="protein sequence ID" value="AXY63651.1"/>
    <property type="molecule type" value="Genomic_DNA"/>
</dbReference>
<dbReference type="PANTHER" id="PTHR37185:SF3">
    <property type="entry name" value="MEMBRANE PROTEIN"/>
    <property type="match status" value="1"/>
</dbReference>
<geneLocation type="plastid" evidence="2"/>